<proteinExistence type="predicted"/>
<comment type="caution">
    <text evidence="3">The sequence shown here is derived from an EMBL/GenBank/DDBJ whole genome shotgun (WGS) entry which is preliminary data.</text>
</comment>
<feature type="compositionally biased region" description="Polar residues" evidence="1">
    <location>
        <begin position="85"/>
        <end position="97"/>
    </location>
</feature>
<dbReference type="EMBL" id="JBGBPQ010000029">
    <property type="protein sequence ID" value="KAL1496203.1"/>
    <property type="molecule type" value="Genomic_DNA"/>
</dbReference>
<evidence type="ECO:0000313" key="2">
    <source>
        <dbReference type="EMBL" id="KAL1496203.1"/>
    </source>
</evidence>
<protein>
    <submittedName>
        <fullName evidence="3">Uncharacterized protein</fullName>
    </submittedName>
</protein>
<feature type="region of interest" description="Disordered" evidence="1">
    <location>
        <begin position="79"/>
        <end position="115"/>
    </location>
</feature>
<keyword evidence="4" id="KW-1185">Reference proteome</keyword>
<dbReference type="Proteomes" id="UP001515480">
    <property type="component" value="Unassembled WGS sequence"/>
</dbReference>
<reference evidence="3 4" key="1">
    <citation type="journal article" date="2024" name="Science">
        <title>Giant polyketide synthase enzymes in the biosynthesis of giant marine polyether toxins.</title>
        <authorList>
            <person name="Fallon T.R."/>
            <person name="Shende V.V."/>
            <person name="Wierzbicki I.H."/>
            <person name="Pendleton A.L."/>
            <person name="Watervoot N.F."/>
            <person name="Auber R.P."/>
            <person name="Gonzalez D.J."/>
            <person name="Wisecaver J.H."/>
            <person name="Moore B.S."/>
        </authorList>
    </citation>
    <scope>NUCLEOTIDE SEQUENCE [LARGE SCALE GENOMIC DNA]</scope>
    <source>
        <strain evidence="3 4">12B1</strain>
    </source>
</reference>
<dbReference type="EMBL" id="JBGBPQ010000011">
    <property type="protein sequence ID" value="KAL1515476.1"/>
    <property type="molecule type" value="Genomic_DNA"/>
</dbReference>
<evidence type="ECO:0000313" key="3">
    <source>
        <dbReference type="EMBL" id="KAL1515476.1"/>
    </source>
</evidence>
<evidence type="ECO:0000256" key="1">
    <source>
        <dbReference type="SAM" id="MobiDB-lite"/>
    </source>
</evidence>
<gene>
    <name evidence="3" type="ORF">AB1Y20_002100</name>
    <name evidence="2" type="ORF">AB1Y20_016166</name>
</gene>
<accession>A0AB34JA79</accession>
<sequence>MPPTGWSGTALRSAANSVGTDCSRKVEDFLKIVGEDKTREQTMTPALRDVWQGLQVGFASPASLVAAVSKKKRVSATLQKEHCSRQTTETQLDLGNESQEEENAMGSQSDDEAKRVAVLEEHLLDRERQMATREREMTLRLEQP</sequence>
<evidence type="ECO:0000313" key="4">
    <source>
        <dbReference type="Proteomes" id="UP001515480"/>
    </source>
</evidence>
<organism evidence="3 4">
    <name type="scientific">Prymnesium parvum</name>
    <name type="common">Toxic golden alga</name>
    <dbReference type="NCBI Taxonomy" id="97485"/>
    <lineage>
        <taxon>Eukaryota</taxon>
        <taxon>Haptista</taxon>
        <taxon>Haptophyta</taxon>
        <taxon>Prymnesiophyceae</taxon>
        <taxon>Prymnesiales</taxon>
        <taxon>Prymnesiaceae</taxon>
        <taxon>Prymnesium</taxon>
    </lineage>
</organism>
<name>A0AB34JA79_PRYPA</name>
<dbReference type="AlphaFoldDB" id="A0AB34JA79"/>